<dbReference type="PROSITE" id="PS51808">
    <property type="entry name" value="CHCH"/>
    <property type="match status" value="1"/>
</dbReference>
<evidence type="ECO:0000256" key="3">
    <source>
        <dbReference type="ARBA" id="ARBA00004637"/>
    </source>
</evidence>
<name>M1UNP7_CYAM1</name>
<dbReference type="GeneID" id="16992525"/>
<dbReference type="Proteomes" id="UP000007014">
    <property type="component" value="Chromosome 3"/>
</dbReference>
<evidence type="ECO:0000256" key="4">
    <source>
        <dbReference type="ARBA" id="ARBA00008006"/>
    </source>
</evidence>
<keyword evidence="6" id="KW-0813">Transport</keyword>
<keyword evidence="14" id="KW-1185">Reference proteome</keyword>
<evidence type="ECO:0000256" key="8">
    <source>
        <dbReference type="ARBA" id="ARBA00022792"/>
    </source>
</evidence>
<dbReference type="KEGG" id="cme:CYME_CMC099C"/>
<evidence type="ECO:0000256" key="5">
    <source>
        <dbReference type="ARBA" id="ARBA00018677"/>
    </source>
</evidence>
<dbReference type="AlphaFoldDB" id="M1UNP7"/>
<dbReference type="InterPro" id="IPR008698">
    <property type="entry name" value="NDUB7"/>
</dbReference>
<dbReference type="STRING" id="280699.M1UNP7"/>
<dbReference type="Pfam" id="PF05676">
    <property type="entry name" value="NDUF_B7"/>
    <property type="match status" value="1"/>
</dbReference>
<keyword evidence="8" id="KW-0999">Mitochondrion inner membrane</keyword>
<evidence type="ECO:0000256" key="1">
    <source>
        <dbReference type="ARBA" id="ARBA00003195"/>
    </source>
</evidence>
<evidence type="ECO:0000256" key="11">
    <source>
        <dbReference type="ARBA" id="ARBA00023136"/>
    </source>
</evidence>
<evidence type="ECO:0000313" key="13">
    <source>
        <dbReference type="EMBL" id="BAM79031.1"/>
    </source>
</evidence>
<reference evidence="13 14" key="2">
    <citation type="journal article" date="2007" name="BMC Biol.">
        <title>A 100%-complete sequence reveals unusually simple genomic features in the hot-spring red alga Cyanidioschyzon merolae.</title>
        <authorList>
            <person name="Nozaki H."/>
            <person name="Takano H."/>
            <person name="Misumi O."/>
            <person name="Terasawa K."/>
            <person name="Matsuzaki M."/>
            <person name="Maruyama S."/>
            <person name="Nishida K."/>
            <person name="Yagisawa F."/>
            <person name="Yoshida Y."/>
            <person name="Fujiwara T."/>
            <person name="Takio S."/>
            <person name="Tamura K."/>
            <person name="Chung S.J."/>
            <person name="Nakamura S."/>
            <person name="Kuroiwa H."/>
            <person name="Tanaka K."/>
            <person name="Sato N."/>
            <person name="Kuroiwa T."/>
        </authorList>
    </citation>
    <scope>NUCLEOTIDE SEQUENCE [LARGE SCALE GENOMIC DNA]</scope>
    <source>
        <strain evidence="13 14">10D</strain>
    </source>
</reference>
<dbReference type="Gramene" id="CMC099CT">
    <property type="protein sequence ID" value="CMC099CT"/>
    <property type="gene ID" value="CMC099C"/>
</dbReference>
<dbReference type="GO" id="GO:0005743">
    <property type="term" value="C:mitochondrial inner membrane"/>
    <property type="evidence" value="ECO:0007669"/>
    <property type="project" value="UniProtKB-SubCell"/>
</dbReference>
<dbReference type="GO" id="GO:0005758">
    <property type="term" value="C:mitochondrial intermembrane space"/>
    <property type="evidence" value="ECO:0007669"/>
    <property type="project" value="UniProtKB-SubCell"/>
</dbReference>
<organism evidence="13 14">
    <name type="scientific">Cyanidioschyzon merolae (strain NIES-3377 / 10D)</name>
    <name type="common">Unicellular red alga</name>
    <dbReference type="NCBI Taxonomy" id="280699"/>
    <lineage>
        <taxon>Eukaryota</taxon>
        <taxon>Rhodophyta</taxon>
        <taxon>Bangiophyceae</taxon>
        <taxon>Cyanidiales</taxon>
        <taxon>Cyanidiaceae</taxon>
        <taxon>Cyanidioschyzon</taxon>
    </lineage>
</organism>
<keyword evidence="9" id="KW-0249">Electron transport</keyword>
<keyword evidence="11" id="KW-0472">Membrane</keyword>
<sequence>MTGRHVESVDTDPKPVDEAFCIANKVPLEWRDGCAHLLVPLNRCRREHFYLPWHCTELRHAYEVCQQKDYIRRKREAQQMSERLEGSSAH</sequence>
<comment type="function">
    <text evidence="1">Accessory subunit of the mitochondrial membrane respiratory chain NADH dehydrogenase (Complex I), that is believed not to be involved in catalysis. Complex I functions in the transfer of electrons from NADH to the respiratory chain. The immediate electron acceptor for the enzyme is believed to be ubiquinone.</text>
</comment>
<evidence type="ECO:0000256" key="6">
    <source>
        <dbReference type="ARBA" id="ARBA00022448"/>
    </source>
</evidence>
<dbReference type="RefSeq" id="XP_005535317.1">
    <property type="nucleotide sequence ID" value="XM_005535260.1"/>
</dbReference>
<comment type="similarity">
    <text evidence="4">Belongs to the complex I NDUFB7 subunit family.</text>
</comment>
<evidence type="ECO:0000256" key="2">
    <source>
        <dbReference type="ARBA" id="ARBA00004569"/>
    </source>
</evidence>
<gene>
    <name evidence="13" type="ORF">CYME_CMC099C</name>
</gene>
<reference evidence="13 14" key="1">
    <citation type="journal article" date="2004" name="Nature">
        <title>Genome sequence of the ultrasmall unicellular red alga Cyanidioschyzon merolae 10D.</title>
        <authorList>
            <person name="Matsuzaki M."/>
            <person name="Misumi O."/>
            <person name="Shin-i T."/>
            <person name="Maruyama S."/>
            <person name="Takahara M."/>
            <person name="Miyagishima S."/>
            <person name="Mori T."/>
            <person name="Nishida K."/>
            <person name="Yagisawa F."/>
            <person name="Nishida K."/>
            <person name="Yoshida Y."/>
            <person name="Nishimura Y."/>
            <person name="Nakao S."/>
            <person name="Kobayashi T."/>
            <person name="Momoyama Y."/>
            <person name="Higashiyama T."/>
            <person name="Minoda A."/>
            <person name="Sano M."/>
            <person name="Nomoto H."/>
            <person name="Oishi K."/>
            <person name="Hayashi H."/>
            <person name="Ohta F."/>
            <person name="Nishizaka S."/>
            <person name="Haga S."/>
            <person name="Miura S."/>
            <person name="Morishita T."/>
            <person name="Kabeya Y."/>
            <person name="Terasawa K."/>
            <person name="Suzuki Y."/>
            <person name="Ishii Y."/>
            <person name="Asakawa S."/>
            <person name="Takano H."/>
            <person name="Ohta N."/>
            <person name="Kuroiwa H."/>
            <person name="Tanaka K."/>
            <person name="Shimizu N."/>
            <person name="Sugano S."/>
            <person name="Sato N."/>
            <person name="Nozaki H."/>
            <person name="Ogasawara N."/>
            <person name="Kohara Y."/>
            <person name="Kuroiwa T."/>
        </authorList>
    </citation>
    <scope>NUCLEOTIDE SEQUENCE [LARGE SCALE GENOMIC DNA]</scope>
    <source>
        <strain evidence="13 14">10D</strain>
    </source>
</reference>
<comment type="subcellular location">
    <subcellularLocation>
        <location evidence="3">Mitochondrion inner membrane</location>
        <topology evidence="3">Peripheral membrane protein</topology>
    </subcellularLocation>
    <subcellularLocation>
        <location evidence="2">Mitochondrion intermembrane space</location>
    </subcellularLocation>
</comment>
<dbReference type="eggNOG" id="KOG3468">
    <property type="taxonomic scope" value="Eukaryota"/>
</dbReference>
<proteinExistence type="inferred from homology"/>
<dbReference type="PANTHER" id="PTHR20900:SF0">
    <property type="entry name" value="NADH DEHYDROGENASE [UBIQUINONE] 1 BETA SUBCOMPLEX SUBUNIT 7"/>
    <property type="match status" value="1"/>
</dbReference>
<keyword evidence="12" id="KW-1015">Disulfide bond</keyword>
<keyword evidence="7" id="KW-0679">Respiratory chain</keyword>
<dbReference type="EMBL" id="AP006485">
    <property type="protein sequence ID" value="BAM79031.1"/>
    <property type="molecule type" value="Genomic_DNA"/>
</dbReference>
<evidence type="ECO:0000313" key="14">
    <source>
        <dbReference type="Proteomes" id="UP000007014"/>
    </source>
</evidence>
<dbReference type="OrthoDB" id="4908at2759"/>
<dbReference type="PANTHER" id="PTHR20900">
    <property type="entry name" value="NADH:UBIQUINONE OXIDOREDUCTASE B18-LIKE SUBUNIT"/>
    <property type="match status" value="1"/>
</dbReference>
<keyword evidence="10" id="KW-0496">Mitochondrion</keyword>
<evidence type="ECO:0000256" key="12">
    <source>
        <dbReference type="ARBA" id="ARBA00023157"/>
    </source>
</evidence>
<evidence type="ECO:0000256" key="9">
    <source>
        <dbReference type="ARBA" id="ARBA00022982"/>
    </source>
</evidence>
<evidence type="ECO:0000256" key="7">
    <source>
        <dbReference type="ARBA" id="ARBA00022660"/>
    </source>
</evidence>
<evidence type="ECO:0000256" key="10">
    <source>
        <dbReference type="ARBA" id="ARBA00023128"/>
    </source>
</evidence>
<accession>M1UNP7</accession>
<dbReference type="HOGENOM" id="CLU_154847_2_0_1"/>
<protein>
    <recommendedName>
        <fullName evidence="5">NADH dehydrogenase [ubiquinone] 1 beta subcomplex subunit 7</fullName>
    </recommendedName>
</protein>